<dbReference type="InterPro" id="IPR043502">
    <property type="entry name" value="DNA/RNA_pol_sf"/>
</dbReference>
<dbReference type="CDD" id="cd09274">
    <property type="entry name" value="RNase_HI_RT_Ty3"/>
    <property type="match status" value="1"/>
</dbReference>
<dbReference type="InterPro" id="IPR054465">
    <property type="entry name" value="Integrase_p58-like_C"/>
</dbReference>
<evidence type="ECO:0000256" key="7">
    <source>
        <dbReference type="ARBA" id="ARBA00022750"/>
    </source>
</evidence>
<evidence type="ECO:0000256" key="8">
    <source>
        <dbReference type="ARBA" id="ARBA00022759"/>
    </source>
</evidence>
<dbReference type="InterPro" id="IPR036397">
    <property type="entry name" value="RNaseH_sf"/>
</dbReference>
<dbReference type="Gene3D" id="1.10.4020.10">
    <property type="entry name" value="DNA breaking-rejoining enzymes"/>
    <property type="match status" value="1"/>
</dbReference>
<dbReference type="SUPFAM" id="SSF56672">
    <property type="entry name" value="DNA/RNA polymerases"/>
    <property type="match status" value="1"/>
</dbReference>
<dbReference type="FunFam" id="3.10.20.370:FF:000001">
    <property type="entry name" value="Retrovirus-related Pol polyprotein from transposon 17.6-like protein"/>
    <property type="match status" value="1"/>
</dbReference>
<dbReference type="Pfam" id="PF22938">
    <property type="entry name" value="Integrase_p58_C"/>
    <property type="match status" value="1"/>
</dbReference>
<evidence type="ECO:0000256" key="15">
    <source>
        <dbReference type="SAM" id="MobiDB-lite"/>
    </source>
</evidence>
<accession>A0A8J0T084</accession>
<dbReference type="InterPro" id="IPR041577">
    <property type="entry name" value="RT_RNaseH_2"/>
</dbReference>
<evidence type="ECO:0000256" key="10">
    <source>
        <dbReference type="ARBA" id="ARBA00022918"/>
    </source>
</evidence>
<feature type="compositionally biased region" description="Pro residues" evidence="15">
    <location>
        <begin position="320"/>
        <end position="329"/>
    </location>
</feature>
<dbReference type="RefSeq" id="XP_017948839.2">
    <property type="nucleotide sequence ID" value="XM_018093350.2"/>
</dbReference>
<evidence type="ECO:0000256" key="14">
    <source>
        <dbReference type="PROSITE-ProRule" id="PRU00047"/>
    </source>
</evidence>
<feature type="region of interest" description="Disordered" evidence="15">
    <location>
        <begin position="45"/>
        <end position="65"/>
    </location>
</feature>
<dbReference type="InterPro" id="IPR050951">
    <property type="entry name" value="Retrovirus_Pol_polyprotein"/>
</dbReference>
<gene>
    <name evidence="21 22" type="primary">LOC108647387</name>
</gene>
<dbReference type="GO" id="GO:0015074">
    <property type="term" value="P:DNA integration"/>
    <property type="evidence" value="ECO:0007669"/>
    <property type="project" value="InterPro"/>
</dbReference>
<dbReference type="GO" id="GO:0008270">
    <property type="term" value="F:zinc ion binding"/>
    <property type="evidence" value="ECO:0007669"/>
    <property type="project" value="UniProtKB-KW"/>
</dbReference>
<evidence type="ECO:0000256" key="11">
    <source>
        <dbReference type="ARBA" id="ARBA00023125"/>
    </source>
</evidence>
<dbReference type="FunFam" id="3.30.70.270:FF:000020">
    <property type="entry name" value="Transposon Tf2-6 polyprotein-like Protein"/>
    <property type="match status" value="1"/>
</dbReference>
<keyword evidence="5" id="KW-0548">Nucleotidyltransferase</keyword>
<dbReference type="Proteomes" id="UP000008143">
    <property type="component" value="Chromosome 5"/>
</dbReference>
<dbReference type="InterPro" id="IPR038269">
    <property type="entry name" value="SCAN_sf"/>
</dbReference>
<evidence type="ECO:0000256" key="6">
    <source>
        <dbReference type="ARBA" id="ARBA00022722"/>
    </source>
</evidence>
<feature type="region of interest" description="Disordered" evidence="15">
    <location>
        <begin position="538"/>
        <end position="570"/>
    </location>
</feature>
<dbReference type="EC" id="3.1.26.4" evidence="2"/>
<dbReference type="PANTHER" id="PTHR37984:SF5">
    <property type="entry name" value="PROTEIN NYNRIN-LIKE"/>
    <property type="match status" value="1"/>
</dbReference>
<evidence type="ECO:0000259" key="18">
    <source>
        <dbReference type="PROSITE" id="PS50878"/>
    </source>
</evidence>
<evidence type="ECO:0000313" key="22">
    <source>
        <dbReference type="Xenbase" id="XB-GENE-29090811"/>
    </source>
</evidence>
<dbReference type="GO" id="GO:0004523">
    <property type="term" value="F:RNA-DNA hybrid ribonuclease activity"/>
    <property type="evidence" value="ECO:0007669"/>
    <property type="project" value="UniProtKB-EC"/>
</dbReference>
<feature type="domain" description="Integrase catalytic" evidence="19">
    <location>
        <begin position="712"/>
        <end position="870"/>
    </location>
</feature>
<reference evidence="21" key="1">
    <citation type="submission" date="2025-08" db="UniProtKB">
        <authorList>
            <consortium name="RefSeq"/>
        </authorList>
    </citation>
    <scope>IDENTIFICATION</scope>
    <source>
        <strain evidence="21">Nigerian</strain>
        <tissue evidence="21">Liver and blood</tissue>
    </source>
</reference>
<evidence type="ECO:0000256" key="9">
    <source>
        <dbReference type="ARBA" id="ARBA00022801"/>
    </source>
</evidence>
<dbReference type="CDD" id="cd01647">
    <property type="entry name" value="RT_LTR"/>
    <property type="match status" value="1"/>
</dbReference>
<dbReference type="GeneID" id="108647387"/>
<keyword evidence="14" id="KW-0862">Zinc</keyword>
<keyword evidence="8" id="KW-0255">Endonuclease</keyword>
<dbReference type="GO" id="GO:0003964">
    <property type="term" value="F:RNA-directed DNA polymerase activity"/>
    <property type="evidence" value="ECO:0007669"/>
    <property type="project" value="UniProtKB-KW"/>
</dbReference>
<keyword evidence="10" id="KW-0695">RNA-directed DNA polymerase</keyword>
<dbReference type="InterPro" id="IPR036875">
    <property type="entry name" value="Znf_CCHC_sf"/>
</dbReference>
<dbReference type="Gene3D" id="1.10.340.70">
    <property type="match status" value="1"/>
</dbReference>
<name>A0A8J0T084_XENTR</name>
<dbReference type="GO" id="GO:0004190">
    <property type="term" value="F:aspartic-type endopeptidase activity"/>
    <property type="evidence" value="ECO:0007669"/>
    <property type="project" value="UniProtKB-KW"/>
</dbReference>
<evidence type="ECO:0000256" key="5">
    <source>
        <dbReference type="ARBA" id="ARBA00022695"/>
    </source>
</evidence>
<feature type="domain" description="SCAN box" evidence="17">
    <location>
        <begin position="213"/>
        <end position="291"/>
    </location>
</feature>
<proteinExistence type="inferred from homology"/>
<dbReference type="InterPro" id="IPR003309">
    <property type="entry name" value="SCAN_dom"/>
</dbReference>
<feature type="domain" description="CCHC-type" evidence="16">
    <location>
        <begin position="360"/>
        <end position="375"/>
    </location>
</feature>
<dbReference type="PROSITE" id="PS50878">
    <property type="entry name" value="RT_POL"/>
    <property type="match status" value="1"/>
</dbReference>
<feature type="compositionally biased region" description="Basic and acidic residues" evidence="15">
    <location>
        <begin position="544"/>
        <end position="553"/>
    </location>
</feature>
<comment type="similarity">
    <text evidence="1">Belongs to the beta type-B retroviral polymerase family. HERV class-II K(HML-2) pol subfamily.</text>
</comment>
<dbReference type="Gene3D" id="3.10.10.10">
    <property type="entry name" value="HIV Type 1 Reverse Transcriptase, subunit A, domain 1"/>
    <property type="match status" value="1"/>
</dbReference>
<keyword evidence="14" id="KW-0863">Zinc-finger</keyword>
<dbReference type="Pfam" id="PF00078">
    <property type="entry name" value="RVT_1"/>
    <property type="match status" value="1"/>
</dbReference>
<dbReference type="Pfam" id="PF17921">
    <property type="entry name" value="Integrase_H2C2"/>
    <property type="match status" value="1"/>
</dbReference>
<sequence length="1498" mass="170072">MASREDYRHWRMQDLQERARVLGLNYAGVPREQLVERLVQAAPEEDLMQPEQRDHRPEAAPPTNICPWATWAEETLRILGPDATLEDRRDAINGARQFYGEHMALRRAEAEAHTRKNQAGPLLTQSCVPRISRKEFKAFDESKGDIDGFFRDFEHQCMLEAASEQDQVRVLSSLLTGSAAEAYRDMAPELKTDYHAIKQTVLAHYAITPESYRLRFREARPSAAESFKRHGQKLSQACRRWLQGELAESAEDIIQLILKEQFYLTCPREITEWVKERKPSTIDEATALADEALLIKPQWKRLLEGALRPNAPAMTSPGARPQPTPPHSGAPPRQSFTSTRPTPPSTTQLRHGNRPQDRLCYLCRQPGHMQNVCPKARGGIRPMASRPVNYIEVDPEGTEEVPLYSEEWSSIPTLSVIPRGVYGIRKVAQSYPEQRKRHLQDVLLDGRRITGFRDSGAFLTIADPQVVRPEVIHPGPGILIEVAGGELKYIPKAAVQLDYGCGEKVCWIGVMSGLPADVLLGNDLGPMDSCFVGAVTRSQARHGPQTEDSHQDSTESAPVHPQVSQPVSSMHPDLMVTWDPNQFKQALQTDMTLAGMRARAESEHVGRDGDRIVWENRLLYRVTEDPRRGPLWPPTKQLVVPRAYRLRLLQIAHDIPLAGHQGVDRTRSRLTQTFYWPDVSREVADFCRTCDTCQRVGKHGDRSRAPLQNMPLIEEPFQRVAVDIIGPLAKPSRSGKRFILTVVDYATRYPEAVALSSITAPRVAEALVTIFTRVGFPSEILSDQGPQFMSELVQCLWRSCGVRAIRTSPYHPQTNGLCERFNGTLKGMLKSFTDSEPDWEKYLPHLLVAYREVPQQSTGFSPFELLFGRKVRGPLELLKEHWEGEIADTGTPIVPYVLEFRERLTRLTSLAQEQMRASQTRQKMWYDRRARFREYTEGQQVLVLIPAPQNKLQASWEGPFQVVRKLNDTTYVVTMDHSGRKQRTVHINMLKPYYERGVPVLAICHSPSNESGEDDLPDLLASAQSKGSLDQLPLGDHLHDTLKCELQVILSKRTQIFSTQPGRTPLVAHHVETPGQAPIQQAPYRVPEAVRETMRQELEDMKWLGVIQPSHSPWSSPVVLVPKKDGSTRFCVDYRRLNDRTISDAYPMPRIDDLLDRLAGARYVTTLDLSKGYWQIPLTPDARERSAFITPFGLYEFLVMPFGMKNAPATFQRLVDRLLEHCQDFACAYLDDIAIFSDTWEEHIRHLDRILEKIEEAGLTVRPDKCQIGMAEVQYLGHRVGGGQLRPEPAKVEAIRDWPTPQTKKQVLAFLGTAGYYRKFIPNFSTVAKPLTDLTRKRMPRAVLWTSACEEAFRTLKQSLTSEPILAAPDYKRRFLVHTDASTFGLGAVLSQVNAKGEEHPVAYISRKLLSREVAYATIEKECLALVWALKKFQPYLYGREFTVMTDHNPLIWLNRVAGDNGRLLRWSLSLQPYTFTIQYRRGTQHQNADGLSRQEDQ</sequence>
<keyword evidence="11" id="KW-0238">DNA-binding</keyword>
<evidence type="ECO:0000256" key="13">
    <source>
        <dbReference type="ARBA" id="ARBA00039658"/>
    </source>
</evidence>
<keyword evidence="12" id="KW-0511">Multifunctional enzyme</keyword>
<evidence type="ECO:0000256" key="4">
    <source>
        <dbReference type="ARBA" id="ARBA00022679"/>
    </source>
</evidence>
<dbReference type="AGR" id="Xenbase:XB-GENE-29090811"/>
<dbReference type="SMART" id="SM00431">
    <property type="entry name" value="SCAN"/>
    <property type="match status" value="1"/>
</dbReference>
<dbReference type="InterPro" id="IPR000477">
    <property type="entry name" value="RT_dom"/>
</dbReference>
<evidence type="ECO:0000313" key="21">
    <source>
        <dbReference type="RefSeq" id="XP_017948839.2"/>
    </source>
</evidence>
<dbReference type="FunFam" id="3.10.10.10:FF:000007">
    <property type="entry name" value="Retrovirus-related Pol polyprotein from transposon 17.6-like Protein"/>
    <property type="match status" value="1"/>
</dbReference>
<dbReference type="Gene3D" id="3.30.70.270">
    <property type="match status" value="2"/>
</dbReference>
<dbReference type="SUPFAM" id="SSF47353">
    <property type="entry name" value="Retrovirus capsid dimerization domain-like"/>
    <property type="match status" value="1"/>
</dbReference>
<evidence type="ECO:0000259" key="17">
    <source>
        <dbReference type="PROSITE" id="PS50804"/>
    </source>
</evidence>
<dbReference type="InterPro" id="IPR043128">
    <property type="entry name" value="Rev_trsase/Diguanyl_cyclase"/>
</dbReference>
<dbReference type="PROSITE" id="PS50994">
    <property type="entry name" value="INTEGRASE"/>
    <property type="match status" value="1"/>
</dbReference>
<dbReference type="OMA" id="WTERCEE"/>
<dbReference type="SMART" id="SM00343">
    <property type="entry name" value="ZnF_C2HC"/>
    <property type="match status" value="1"/>
</dbReference>
<evidence type="ECO:0000256" key="1">
    <source>
        <dbReference type="ARBA" id="ARBA00010879"/>
    </source>
</evidence>
<feature type="region of interest" description="Disordered" evidence="15">
    <location>
        <begin position="309"/>
        <end position="353"/>
    </location>
</feature>
<dbReference type="InterPro" id="IPR041588">
    <property type="entry name" value="Integrase_H2C2"/>
</dbReference>
<dbReference type="Xenbase" id="XB-GENE-29090811">
    <property type="gene designation" value="LOC108647387"/>
</dbReference>
<keyword evidence="20" id="KW-1185">Reference proteome</keyword>
<evidence type="ECO:0000313" key="20">
    <source>
        <dbReference type="Proteomes" id="UP000008143"/>
    </source>
</evidence>
<dbReference type="FunFam" id="1.10.340.70:FF:000001">
    <property type="entry name" value="Retrovirus-related Pol polyprotein from transposon gypsy-like Protein"/>
    <property type="match status" value="1"/>
</dbReference>
<dbReference type="InterPro" id="IPR012337">
    <property type="entry name" value="RNaseH-like_sf"/>
</dbReference>
<evidence type="ECO:0000259" key="16">
    <source>
        <dbReference type="PROSITE" id="PS50158"/>
    </source>
</evidence>
<dbReference type="SUPFAM" id="SSF53098">
    <property type="entry name" value="Ribonuclease H-like"/>
    <property type="match status" value="1"/>
</dbReference>
<organism evidence="20 21">
    <name type="scientific">Xenopus tropicalis</name>
    <name type="common">Western clawed frog</name>
    <name type="synonym">Silurana tropicalis</name>
    <dbReference type="NCBI Taxonomy" id="8364"/>
    <lineage>
        <taxon>Eukaryota</taxon>
        <taxon>Metazoa</taxon>
        <taxon>Chordata</taxon>
        <taxon>Craniata</taxon>
        <taxon>Vertebrata</taxon>
        <taxon>Euteleostomi</taxon>
        <taxon>Amphibia</taxon>
        <taxon>Batrachia</taxon>
        <taxon>Anura</taxon>
        <taxon>Pipoidea</taxon>
        <taxon>Pipidae</taxon>
        <taxon>Xenopodinae</taxon>
        <taxon>Xenopus</taxon>
        <taxon>Silurana</taxon>
    </lineage>
</organism>
<dbReference type="Gene3D" id="3.30.420.10">
    <property type="entry name" value="Ribonuclease H-like superfamily/Ribonuclease H"/>
    <property type="match status" value="1"/>
</dbReference>
<keyword evidence="4" id="KW-0808">Transferase</keyword>
<dbReference type="GO" id="GO:0006508">
    <property type="term" value="P:proteolysis"/>
    <property type="evidence" value="ECO:0007669"/>
    <property type="project" value="UniProtKB-KW"/>
</dbReference>
<dbReference type="InterPro" id="IPR001878">
    <property type="entry name" value="Znf_CCHC"/>
</dbReference>
<dbReference type="SUPFAM" id="SSF57756">
    <property type="entry name" value="Retrovirus zinc finger-like domains"/>
    <property type="match status" value="1"/>
</dbReference>
<feature type="compositionally biased region" description="Low complexity" evidence="15">
    <location>
        <begin position="331"/>
        <end position="348"/>
    </location>
</feature>
<dbReference type="KEGG" id="xtr:108647387"/>
<dbReference type="FunFam" id="3.30.420.10:FF:000032">
    <property type="entry name" value="Retrovirus-related Pol polyprotein from transposon 297-like Protein"/>
    <property type="match status" value="1"/>
</dbReference>
<dbReference type="Pfam" id="PF00665">
    <property type="entry name" value="rve"/>
    <property type="match status" value="1"/>
</dbReference>
<dbReference type="PROSITE" id="PS50158">
    <property type="entry name" value="ZF_CCHC"/>
    <property type="match status" value="1"/>
</dbReference>
<dbReference type="Pfam" id="PF17919">
    <property type="entry name" value="RT_RNaseH_2"/>
    <property type="match status" value="1"/>
</dbReference>
<evidence type="ECO:0000256" key="3">
    <source>
        <dbReference type="ARBA" id="ARBA00022670"/>
    </source>
</evidence>
<evidence type="ECO:0000256" key="2">
    <source>
        <dbReference type="ARBA" id="ARBA00012180"/>
    </source>
</evidence>
<keyword evidence="7" id="KW-0064">Aspartyl protease</keyword>
<keyword evidence="9" id="KW-0378">Hydrolase</keyword>
<keyword evidence="6" id="KW-0540">Nuclease</keyword>
<dbReference type="Pfam" id="PF02023">
    <property type="entry name" value="SCAN"/>
    <property type="match status" value="1"/>
</dbReference>
<dbReference type="InterPro" id="IPR001584">
    <property type="entry name" value="Integrase_cat-core"/>
</dbReference>
<dbReference type="PROSITE" id="PS50804">
    <property type="entry name" value="SCAN_BOX"/>
    <property type="match status" value="1"/>
</dbReference>
<keyword evidence="3" id="KW-0645">Protease</keyword>
<dbReference type="OrthoDB" id="9906959at2759"/>
<evidence type="ECO:0000256" key="12">
    <source>
        <dbReference type="ARBA" id="ARBA00023268"/>
    </source>
</evidence>
<feature type="domain" description="Reverse transcriptase" evidence="18">
    <location>
        <begin position="1102"/>
        <end position="1280"/>
    </location>
</feature>
<protein>
    <recommendedName>
        <fullName evidence="13">Gypsy retrotransposon integrase-like protein 1</fullName>
        <ecNumber evidence="2">3.1.26.4</ecNumber>
    </recommendedName>
</protein>
<keyword evidence="14" id="KW-0479">Metal-binding</keyword>
<evidence type="ECO:0000259" key="19">
    <source>
        <dbReference type="PROSITE" id="PS50994"/>
    </source>
</evidence>
<dbReference type="GO" id="GO:0003677">
    <property type="term" value="F:DNA binding"/>
    <property type="evidence" value="ECO:0007669"/>
    <property type="project" value="UniProtKB-KW"/>
</dbReference>
<dbReference type="PANTHER" id="PTHR37984">
    <property type="entry name" value="PROTEIN CBG26694"/>
    <property type="match status" value="1"/>
</dbReference>